<accession>A0AA40EWK5</accession>
<feature type="coiled-coil region" evidence="1">
    <location>
        <begin position="278"/>
        <end position="316"/>
    </location>
</feature>
<evidence type="ECO:0000256" key="2">
    <source>
        <dbReference type="SAM" id="MobiDB-lite"/>
    </source>
</evidence>
<evidence type="ECO:0008006" key="6">
    <source>
        <dbReference type="Google" id="ProtNLM"/>
    </source>
</evidence>
<sequence>MDWPDFERPFLGDDDLKFFKREESIFSSKLLRHSSLHGLRDQRVDSVSLTLRTTLPTTLPTAIADPEAEWQRWIESPALRSPAEGEHKGREITDQSGYHILLSARVRPEQEEPLIPSGLQYLPIEKRFFKKIVQRFKLHSVIRKALQRKKSYSTCLSSQSDTEPVELFTAVINANWKNNIAISSTHFKTSHLTLAVIYGCSELQMERVEGLLNRSPEVRAHPFLMAGIFAELQRDRVEALVWDTEAELDHMMKKDLKFHRVDVSDESRGLNWKRSRGISLFRGEIKKLEEEVRTVKAQLEKMVEHMEAVAEKEKAHIQTLQEPERASAKVMAEKTERFVDRFGEISAELDSMMGRCRFASEELTFAREVFMAELARKEAQNTSRQTRTSTVIGLVAMLYLPITAMATIFATPVFDFKNDWQDIHLNRLGPSGDGGPSGDRPMPVVSGYFWWYFLSSSLLSFVTLAFWWFETKRGEKAGGAGDDNSEGVGQNPNGQGTGSGAPVVPQGGSLSEATPPGSEKNSGGAPRWSRKPKSWFGMSPKPVLPK</sequence>
<evidence type="ECO:0000313" key="5">
    <source>
        <dbReference type="Proteomes" id="UP001172155"/>
    </source>
</evidence>
<keyword evidence="3" id="KW-1133">Transmembrane helix</keyword>
<keyword evidence="3" id="KW-0472">Membrane</keyword>
<feature type="transmembrane region" description="Helical" evidence="3">
    <location>
        <begin position="391"/>
        <end position="410"/>
    </location>
</feature>
<evidence type="ECO:0000313" key="4">
    <source>
        <dbReference type="EMBL" id="KAK0746877.1"/>
    </source>
</evidence>
<keyword evidence="1" id="KW-0175">Coiled coil</keyword>
<protein>
    <recommendedName>
        <fullName evidence="6">Cora-domain-containing protein</fullName>
    </recommendedName>
</protein>
<comment type="caution">
    <text evidence="4">The sequence shown here is derived from an EMBL/GenBank/DDBJ whole genome shotgun (WGS) entry which is preliminary data.</text>
</comment>
<dbReference type="EMBL" id="JAUKUD010000004">
    <property type="protein sequence ID" value="KAK0746877.1"/>
    <property type="molecule type" value="Genomic_DNA"/>
</dbReference>
<evidence type="ECO:0000256" key="1">
    <source>
        <dbReference type="SAM" id="Coils"/>
    </source>
</evidence>
<dbReference type="Proteomes" id="UP001172155">
    <property type="component" value="Unassembled WGS sequence"/>
</dbReference>
<keyword evidence="3" id="KW-0812">Transmembrane</keyword>
<evidence type="ECO:0000256" key="3">
    <source>
        <dbReference type="SAM" id="Phobius"/>
    </source>
</evidence>
<gene>
    <name evidence="4" type="ORF">B0T18DRAFT_391241</name>
</gene>
<feature type="transmembrane region" description="Helical" evidence="3">
    <location>
        <begin position="449"/>
        <end position="469"/>
    </location>
</feature>
<name>A0AA40EWK5_9PEZI</name>
<organism evidence="4 5">
    <name type="scientific">Schizothecium vesticola</name>
    <dbReference type="NCBI Taxonomy" id="314040"/>
    <lineage>
        <taxon>Eukaryota</taxon>
        <taxon>Fungi</taxon>
        <taxon>Dikarya</taxon>
        <taxon>Ascomycota</taxon>
        <taxon>Pezizomycotina</taxon>
        <taxon>Sordariomycetes</taxon>
        <taxon>Sordariomycetidae</taxon>
        <taxon>Sordariales</taxon>
        <taxon>Schizotheciaceae</taxon>
        <taxon>Schizothecium</taxon>
    </lineage>
</organism>
<reference evidence="4" key="1">
    <citation type="submission" date="2023-06" db="EMBL/GenBank/DDBJ databases">
        <title>Genome-scale phylogeny and comparative genomics of the fungal order Sordariales.</title>
        <authorList>
            <consortium name="Lawrence Berkeley National Laboratory"/>
            <person name="Hensen N."/>
            <person name="Bonometti L."/>
            <person name="Westerberg I."/>
            <person name="Brannstrom I.O."/>
            <person name="Guillou S."/>
            <person name="Cros-Aarteil S."/>
            <person name="Calhoun S."/>
            <person name="Haridas S."/>
            <person name="Kuo A."/>
            <person name="Mondo S."/>
            <person name="Pangilinan J."/>
            <person name="Riley R."/>
            <person name="LaButti K."/>
            <person name="Andreopoulos B."/>
            <person name="Lipzen A."/>
            <person name="Chen C."/>
            <person name="Yanf M."/>
            <person name="Daum C."/>
            <person name="Ng V."/>
            <person name="Clum A."/>
            <person name="Steindorff A."/>
            <person name="Ohm R."/>
            <person name="Martin F."/>
            <person name="Silar P."/>
            <person name="Natvig D."/>
            <person name="Lalanne C."/>
            <person name="Gautier V."/>
            <person name="Ament-velasquez S.L."/>
            <person name="Kruys A."/>
            <person name="Hutchinson M.I."/>
            <person name="Powell A.J."/>
            <person name="Barry K."/>
            <person name="Miller A.N."/>
            <person name="Grigoriev I.V."/>
            <person name="Debuchy R."/>
            <person name="Gladieux P."/>
            <person name="Thoren M.H."/>
            <person name="Johannesson H."/>
        </authorList>
    </citation>
    <scope>NUCLEOTIDE SEQUENCE</scope>
    <source>
        <strain evidence="4">SMH3187-1</strain>
    </source>
</reference>
<dbReference type="Gene3D" id="1.20.58.340">
    <property type="entry name" value="Magnesium transport protein CorA, transmembrane region"/>
    <property type="match status" value="1"/>
</dbReference>
<dbReference type="AlphaFoldDB" id="A0AA40EWK5"/>
<feature type="region of interest" description="Disordered" evidence="2">
    <location>
        <begin position="476"/>
        <end position="546"/>
    </location>
</feature>
<proteinExistence type="predicted"/>
<keyword evidence="5" id="KW-1185">Reference proteome</keyword>